<protein>
    <recommendedName>
        <fullName evidence="1">Polysaccharide pyruvyl transferase domain-containing protein</fullName>
    </recommendedName>
</protein>
<feature type="domain" description="Polysaccharide pyruvyl transferase" evidence="1">
    <location>
        <begin position="13"/>
        <end position="313"/>
    </location>
</feature>
<accession>A0A418NS60</accession>
<dbReference type="EMBL" id="QXFL01000004">
    <property type="protein sequence ID" value="RIV85886.1"/>
    <property type="molecule type" value="Genomic_DNA"/>
</dbReference>
<dbReference type="Proteomes" id="UP000286576">
    <property type="component" value="Unassembled WGS sequence"/>
</dbReference>
<dbReference type="OrthoDB" id="9799278at2"/>
<dbReference type="Pfam" id="PF04230">
    <property type="entry name" value="PS_pyruv_trans"/>
    <property type="match status" value="1"/>
</dbReference>
<comment type="caution">
    <text evidence="2">The sequence shown here is derived from an EMBL/GenBank/DDBJ whole genome shotgun (WGS) entry which is preliminary data.</text>
</comment>
<gene>
    <name evidence="2" type="ORF">D2V07_11295</name>
</gene>
<sequence length="395" mass="44375">MRIGILTFHNSANFGANLQTLATQEMLRKLGYEPVVVDYLDKAKLDALAAMRSAEQFAEHEQFGNTYYTKSPPLETTAEVAEYCRTELDGVVSGSDAVFRLGTPYEPTRVAKRLLGRKNPFEAFSWNDRLPPFFMPFDAPNLLKGSIAASSRGTSFYYMKPHMMRKTGRALADFDFVTVRDDWTGKLVSWLSRGKAEPIYSPDPVFGLNTAFEVPEHEKPDSDLSDVILLNGEFDKAWLRRMVDAIHARGYRAMTLANPAEKDSFDFTDGALELPMSPLRWYSCLAHCAGFIGMRFHAFVTCMANKTPVITMDVTRKRWGKPDPRNPNHDLARRAGIADRYFHSHDLMATEPGVVLERLFDPVTQAKADSFADAAPDILLGHLRRFGTLADTKGN</sequence>
<name>A0A418NS60_9SPHN</name>
<evidence type="ECO:0000313" key="2">
    <source>
        <dbReference type="EMBL" id="RIV85886.1"/>
    </source>
</evidence>
<reference evidence="2 3" key="1">
    <citation type="submission" date="2018-08" db="EMBL/GenBank/DDBJ databases">
        <title>Erythrobacter zhengii sp.nov., a bacterium isolated from deep-sea sediment.</title>
        <authorList>
            <person name="Fang C."/>
            <person name="Wu Y.-H."/>
            <person name="Sun C."/>
            <person name="Wang H."/>
            <person name="Cheng H."/>
            <person name="Meng F.-X."/>
            <person name="Wang C.-S."/>
            <person name="Xu X.-W."/>
        </authorList>
    </citation>
    <scope>NUCLEOTIDE SEQUENCE [LARGE SCALE GENOMIC DNA]</scope>
    <source>
        <strain evidence="2 3">V18</strain>
    </source>
</reference>
<proteinExistence type="predicted"/>
<evidence type="ECO:0000313" key="3">
    <source>
        <dbReference type="Proteomes" id="UP000286576"/>
    </source>
</evidence>
<dbReference type="RefSeq" id="WP_119587077.1">
    <property type="nucleotide sequence ID" value="NZ_CAWODQ010000024.1"/>
</dbReference>
<dbReference type="AlphaFoldDB" id="A0A418NS60"/>
<keyword evidence="3" id="KW-1185">Reference proteome</keyword>
<organism evidence="2 3">
    <name type="scientific">Aurantiacibacter zhengii</name>
    <dbReference type="NCBI Taxonomy" id="2307003"/>
    <lineage>
        <taxon>Bacteria</taxon>
        <taxon>Pseudomonadati</taxon>
        <taxon>Pseudomonadota</taxon>
        <taxon>Alphaproteobacteria</taxon>
        <taxon>Sphingomonadales</taxon>
        <taxon>Erythrobacteraceae</taxon>
        <taxon>Aurantiacibacter</taxon>
    </lineage>
</organism>
<dbReference type="InterPro" id="IPR007345">
    <property type="entry name" value="Polysacch_pyruvyl_Trfase"/>
</dbReference>
<evidence type="ECO:0000259" key="1">
    <source>
        <dbReference type="Pfam" id="PF04230"/>
    </source>
</evidence>